<dbReference type="CDD" id="cd01741">
    <property type="entry name" value="GATase1_1"/>
    <property type="match status" value="1"/>
</dbReference>
<organism evidence="2 3">
    <name type="scientific">Secundilactobacillus similis DSM 23365 = JCM 2765</name>
    <dbReference type="NCBI Taxonomy" id="1423804"/>
    <lineage>
        <taxon>Bacteria</taxon>
        <taxon>Bacillati</taxon>
        <taxon>Bacillota</taxon>
        <taxon>Bacilli</taxon>
        <taxon>Lactobacillales</taxon>
        <taxon>Lactobacillaceae</taxon>
        <taxon>Secundilactobacillus</taxon>
    </lineage>
</organism>
<dbReference type="Gene3D" id="3.40.50.880">
    <property type="match status" value="1"/>
</dbReference>
<protein>
    <recommendedName>
        <fullName evidence="1">Glutamine amidotransferase domain-containing protein</fullName>
    </recommendedName>
</protein>
<dbReference type="InterPro" id="IPR017926">
    <property type="entry name" value="GATASE"/>
</dbReference>
<dbReference type="STRING" id="1423804.FD14_GL000882"/>
<dbReference type="InterPro" id="IPR029062">
    <property type="entry name" value="Class_I_gatase-like"/>
</dbReference>
<dbReference type="AlphaFoldDB" id="A0A0R2F5U0"/>
<dbReference type="Pfam" id="PF00117">
    <property type="entry name" value="GATase"/>
    <property type="match status" value="1"/>
</dbReference>
<dbReference type="InterPro" id="IPR044992">
    <property type="entry name" value="ChyE-like"/>
</dbReference>
<dbReference type="PATRIC" id="fig|1423804.4.peg.950"/>
<dbReference type="PANTHER" id="PTHR42695:SF5">
    <property type="entry name" value="GLUTAMINE AMIDOTRANSFERASE YLR126C-RELATED"/>
    <property type="match status" value="1"/>
</dbReference>
<feature type="domain" description="Glutamine amidotransferase" evidence="1">
    <location>
        <begin position="50"/>
        <end position="179"/>
    </location>
</feature>
<dbReference type="PANTHER" id="PTHR42695">
    <property type="entry name" value="GLUTAMINE AMIDOTRANSFERASE YLR126C-RELATED"/>
    <property type="match status" value="1"/>
</dbReference>
<evidence type="ECO:0000259" key="1">
    <source>
        <dbReference type="Pfam" id="PF00117"/>
    </source>
</evidence>
<keyword evidence="3" id="KW-1185">Reference proteome</keyword>
<accession>A0A0R2F5U0</accession>
<dbReference type="FunFam" id="3.40.50.880:FF:000033">
    <property type="entry name" value="Glutamine amidotransferase class-I"/>
    <property type="match status" value="1"/>
</dbReference>
<dbReference type="PROSITE" id="PS51273">
    <property type="entry name" value="GATASE_TYPE_1"/>
    <property type="match status" value="1"/>
</dbReference>
<evidence type="ECO:0000313" key="3">
    <source>
        <dbReference type="Proteomes" id="UP000051442"/>
    </source>
</evidence>
<dbReference type="SUPFAM" id="SSF52317">
    <property type="entry name" value="Class I glutamine amidotransferase-like"/>
    <property type="match status" value="1"/>
</dbReference>
<gene>
    <name evidence="2" type="ORF">FD14_GL000882</name>
</gene>
<comment type="caution">
    <text evidence="2">The sequence shown here is derived from an EMBL/GenBank/DDBJ whole genome shotgun (WGS) entry which is preliminary data.</text>
</comment>
<dbReference type="Proteomes" id="UP000051442">
    <property type="component" value="Unassembled WGS sequence"/>
</dbReference>
<sequence length="231" mass="25698">MERKRGKTMRINVLQHTPNEGPGAIKAWSQAHGHQMYVYHPYQFNGVLPSAAETDLLIILGGPMSPNDDLTWIKQERQLIQQLLDRNVPMFGACYGAQQIAKVLGAPVTTAPAKEVGWAPVYLQSHVIPQLPEKLTALHWHQEMFGIPDGAELLFSSDLVRNQGFVFGHEAIGLQFHFEPEADDVREIVVNDGQYAADSALHQTPADILAAPVPAENRQVMFQLLDYLTAE</sequence>
<proteinExistence type="predicted"/>
<dbReference type="EMBL" id="AYZM01000105">
    <property type="protein sequence ID" value="KRN21701.1"/>
    <property type="molecule type" value="Genomic_DNA"/>
</dbReference>
<name>A0A0R2F5U0_9LACO</name>
<dbReference type="GO" id="GO:0005829">
    <property type="term" value="C:cytosol"/>
    <property type="evidence" value="ECO:0007669"/>
    <property type="project" value="TreeGrafter"/>
</dbReference>
<evidence type="ECO:0000313" key="2">
    <source>
        <dbReference type="EMBL" id="KRN21701.1"/>
    </source>
</evidence>
<reference evidence="2 3" key="1">
    <citation type="journal article" date="2015" name="Genome Announc.">
        <title>Expanding the biotechnology potential of lactobacilli through comparative genomics of 213 strains and associated genera.</title>
        <authorList>
            <person name="Sun Z."/>
            <person name="Harris H.M."/>
            <person name="McCann A."/>
            <person name="Guo C."/>
            <person name="Argimon S."/>
            <person name="Zhang W."/>
            <person name="Yang X."/>
            <person name="Jeffery I.B."/>
            <person name="Cooney J.C."/>
            <person name="Kagawa T.F."/>
            <person name="Liu W."/>
            <person name="Song Y."/>
            <person name="Salvetti E."/>
            <person name="Wrobel A."/>
            <person name="Rasinkangas P."/>
            <person name="Parkhill J."/>
            <person name="Rea M.C."/>
            <person name="O'Sullivan O."/>
            <person name="Ritari J."/>
            <person name="Douillard F.P."/>
            <person name="Paul Ross R."/>
            <person name="Yang R."/>
            <person name="Briner A.E."/>
            <person name="Felis G.E."/>
            <person name="de Vos W.M."/>
            <person name="Barrangou R."/>
            <person name="Klaenhammer T.R."/>
            <person name="Caufield P.W."/>
            <person name="Cui Y."/>
            <person name="Zhang H."/>
            <person name="O'Toole P.W."/>
        </authorList>
    </citation>
    <scope>NUCLEOTIDE SEQUENCE [LARGE SCALE GENOMIC DNA]</scope>
    <source>
        <strain evidence="2 3">DSM 23365</strain>
    </source>
</reference>